<keyword evidence="3" id="KW-1185">Reference proteome</keyword>
<dbReference type="InterPro" id="IPR018958">
    <property type="entry name" value="Knr4/Smi1-like_dom"/>
</dbReference>
<dbReference type="SUPFAM" id="SSF160631">
    <property type="entry name" value="SMI1/KNR4-like"/>
    <property type="match status" value="1"/>
</dbReference>
<dbReference type="EMBL" id="JASJOU010000009">
    <property type="protein sequence ID" value="MDJ1503650.1"/>
    <property type="molecule type" value="Genomic_DNA"/>
</dbReference>
<organism evidence="2 3">
    <name type="scientific">Xanthocytophaga agilis</name>
    <dbReference type="NCBI Taxonomy" id="3048010"/>
    <lineage>
        <taxon>Bacteria</taxon>
        <taxon>Pseudomonadati</taxon>
        <taxon>Bacteroidota</taxon>
        <taxon>Cytophagia</taxon>
        <taxon>Cytophagales</taxon>
        <taxon>Rhodocytophagaceae</taxon>
        <taxon>Xanthocytophaga</taxon>
    </lineage>
</organism>
<accession>A0AAE3R8Y9</accession>
<dbReference type="Proteomes" id="UP001232063">
    <property type="component" value="Unassembled WGS sequence"/>
</dbReference>
<dbReference type="SMART" id="SM00860">
    <property type="entry name" value="SMI1_KNR4"/>
    <property type="match status" value="1"/>
</dbReference>
<dbReference type="Gene3D" id="3.40.1580.10">
    <property type="entry name" value="SMI1/KNR4-like"/>
    <property type="match status" value="1"/>
</dbReference>
<dbReference type="Pfam" id="PF09346">
    <property type="entry name" value="SMI1_KNR4"/>
    <property type="match status" value="1"/>
</dbReference>
<dbReference type="InterPro" id="IPR037883">
    <property type="entry name" value="Knr4/Smi1-like_sf"/>
</dbReference>
<name>A0AAE3R8Y9_9BACT</name>
<comment type="caution">
    <text evidence="2">The sequence shown here is derived from an EMBL/GenBank/DDBJ whole genome shotgun (WGS) entry which is preliminary data.</text>
</comment>
<dbReference type="AlphaFoldDB" id="A0AAE3R8Y9"/>
<evidence type="ECO:0000313" key="2">
    <source>
        <dbReference type="EMBL" id="MDJ1503650.1"/>
    </source>
</evidence>
<evidence type="ECO:0000259" key="1">
    <source>
        <dbReference type="SMART" id="SM00860"/>
    </source>
</evidence>
<sequence length="208" mass="24356">MNRSLKIILIILSYYQINVTPSMAKSKKSLSKIKETYPKEHYKYMGFLTEYIADSGDSTKGLTEKKVVEIEAQLGVTFPVSYRELYLLLGGNWAFNIVGVNDYRFPEFEEMRAYAKCYFEACEQDSEIKSDLVFTDNLFVFSVFKQNGFFSFFYLDEGENPAIYEYEGGNGYYKIAEDMADFIINKVGWYEGYLIGKRWEEEKNKKRI</sequence>
<reference evidence="2" key="1">
    <citation type="submission" date="2023-05" db="EMBL/GenBank/DDBJ databases">
        <authorList>
            <person name="Zhang X."/>
        </authorList>
    </citation>
    <scope>NUCLEOTIDE SEQUENCE</scope>
    <source>
        <strain evidence="2">BD1B2-1</strain>
    </source>
</reference>
<protein>
    <submittedName>
        <fullName evidence="2">SMI1/KNR4 family protein</fullName>
    </submittedName>
</protein>
<evidence type="ECO:0000313" key="3">
    <source>
        <dbReference type="Proteomes" id="UP001232063"/>
    </source>
</evidence>
<feature type="domain" description="Knr4/Smi1-like" evidence="1">
    <location>
        <begin position="61"/>
        <end position="185"/>
    </location>
</feature>
<proteinExistence type="predicted"/>
<gene>
    <name evidence="2" type="ORF">QNI22_23500</name>
</gene>